<dbReference type="PROSITE" id="PS50112">
    <property type="entry name" value="PAS"/>
    <property type="match status" value="2"/>
</dbReference>
<feature type="domain" description="PAS" evidence="3">
    <location>
        <begin position="382"/>
        <end position="428"/>
    </location>
</feature>
<proteinExistence type="predicted"/>
<dbReference type="CDD" id="cd01949">
    <property type="entry name" value="GGDEF"/>
    <property type="match status" value="1"/>
</dbReference>
<dbReference type="RefSeq" id="WP_058031769.1">
    <property type="nucleotide sequence ID" value="NZ_CP013188.1"/>
</dbReference>
<dbReference type="Pfam" id="PF19443">
    <property type="entry name" value="DAHL"/>
    <property type="match status" value="1"/>
</dbReference>
<dbReference type="STRING" id="161398.PP2015_3460"/>
<dbReference type="PROSITE" id="PS50887">
    <property type="entry name" value="GGDEF"/>
    <property type="match status" value="1"/>
</dbReference>
<dbReference type="Pfam" id="PF13426">
    <property type="entry name" value="PAS_9"/>
    <property type="match status" value="2"/>
</dbReference>
<feature type="domain" description="EAL" evidence="5">
    <location>
        <begin position="802"/>
        <end position="1056"/>
    </location>
</feature>
<dbReference type="InterPro" id="IPR000014">
    <property type="entry name" value="PAS"/>
</dbReference>
<keyword evidence="2" id="KW-1133">Transmembrane helix</keyword>
<sequence>MKQSNLLSKVINLAILFMLVWVAYALVSSAQDDNTAHQNRVQFLFASNAVDAQLNQFALKIIAADMPEYDELVTLTKNLDNLKSLTNAQISPFATTTQDLQQKVTQYFVLLDEKMQQLERLKTAASLMRNTLLYLPQLNRELQLQGDKNALLAQQLYGDVLTYNFHADELKLAEIQSKLAAIKDKGQSPLIKNLEQHLQVQLAQQHDLKQLYNAFVATQSKSAFNTLNSSYNRYHLQKLQSSKENRQLTLLLSAALLLTLIIIFRRLNHARFSAFRSGKLLKEALTSIEEGFALFDKNNQLILSNHSWFDHHEIDQNNAPKTLKQWQRLQSSQLINKIESHNQTLHCSLAGKWIRTTLNQAHDGATACVSVDVTSFKHAEETLKKWGHAIEQSPVSIVITDTRGKIEYVNPKFERITGYRLEEVLGKTPRVLRSELTATDYRALWHELKEKGQWRGEFHNQKKNGEHYWEQARISAIRDQAGKVTHYIAVKEDITEQKHAHAKLKTAAAVFNATQEGIMTTNSKLEITAINPAFSRITGYSSNDVLGKKPSMLSSGKHDKSFYEQMWQTLSEKDQWASEIWNKRKDGSLYPEWLSISAVRDEDGDIQQYIAVISDITERKTQEEKIQYQAYYDALTDLPNRSLLLERISQSLLYSQRYKQLSALLFIDLDRFKRINDTMGHEAGDALLIEVSTRLNHIVRKSDTVSRFGGDEFVILLNNIASIEHCTTVAQKIINEMSKPFVIHGFEIFSGASIGITLLPEDADNSKELLRLADLAMYKAKENGRNQFHFFAKSMQQQVNRRVELEHKLRNAIKNQELNLFYQPIVDTQSASLYGVEALMRWQLSDGSFISPEEFIPVAEESGLINEMGEWLIKQACSDIQLLNSNCDCQCMLSVNVSSQQYRLGFNAEILSTILNDTQFNANLLNLEITESILLDNDQAVMNWLQDLRATGAQLAIDDFGTGYSSLSYLRRFPINTIKIDRSFISDLTASEDSAVLVKAIVSMADSLNLKVIAEGVENNIQLKSLNDLGGQYVQGYFYAKPLPIDALQTWVNEHICRFCCKKNKLTESTSDFVI</sequence>
<dbReference type="CDD" id="cd01948">
    <property type="entry name" value="EAL"/>
    <property type="match status" value="1"/>
</dbReference>
<comment type="cofactor">
    <cofactor evidence="1">
        <name>Mg(2+)</name>
        <dbReference type="ChEBI" id="CHEBI:18420"/>
    </cofactor>
</comment>
<dbReference type="InterPro" id="IPR000160">
    <property type="entry name" value="GGDEF_dom"/>
</dbReference>
<dbReference type="SUPFAM" id="SSF55073">
    <property type="entry name" value="Nucleotide cyclase"/>
    <property type="match status" value="1"/>
</dbReference>
<gene>
    <name evidence="7" type="ORF">PP2015_3460</name>
</gene>
<dbReference type="GO" id="GO:0003824">
    <property type="term" value="F:catalytic activity"/>
    <property type="evidence" value="ECO:0007669"/>
    <property type="project" value="UniProtKB-ARBA"/>
</dbReference>
<dbReference type="SMART" id="SM00086">
    <property type="entry name" value="PAC"/>
    <property type="match status" value="2"/>
</dbReference>
<dbReference type="Pfam" id="PF00990">
    <property type="entry name" value="GGDEF"/>
    <property type="match status" value="1"/>
</dbReference>
<keyword evidence="2" id="KW-0812">Transmembrane</keyword>
<dbReference type="AlphaFoldDB" id="A0A0S2K7H1"/>
<dbReference type="InterPro" id="IPR001610">
    <property type="entry name" value="PAC"/>
</dbReference>
<dbReference type="FunFam" id="3.30.70.270:FF:000001">
    <property type="entry name" value="Diguanylate cyclase domain protein"/>
    <property type="match status" value="1"/>
</dbReference>
<dbReference type="PATRIC" id="fig|161398.10.peg.3526"/>
<dbReference type="PANTHER" id="PTHR44757:SF2">
    <property type="entry name" value="BIOFILM ARCHITECTURE MAINTENANCE PROTEIN MBAA"/>
    <property type="match status" value="1"/>
</dbReference>
<evidence type="ECO:0000313" key="8">
    <source>
        <dbReference type="Proteomes" id="UP000061457"/>
    </source>
</evidence>
<dbReference type="CDD" id="cd00130">
    <property type="entry name" value="PAS"/>
    <property type="match status" value="2"/>
</dbReference>
<dbReference type="Proteomes" id="UP000061457">
    <property type="component" value="Chromosome II"/>
</dbReference>
<dbReference type="SMART" id="SM00052">
    <property type="entry name" value="EAL"/>
    <property type="match status" value="1"/>
</dbReference>
<evidence type="ECO:0000256" key="1">
    <source>
        <dbReference type="ARBA" id="ARBA00001946"/>
    </source>
</evidence>
<dbReference type="KEGG" id="pphe:PP2015_3460"/>
<dbReference type="SUPFAM" id="SSF141868">
    <property type="entry name" value="EAL domain-like"/>
    <property type="match status" value="1"/>
</dbReference>
<dbReference type="InterPro" id="IPR001633">
    <property type="entry name" value="EAL_dom"/>
</dbReference>
<dbReference type="PANTHER" id="PTHR44757">
    <property type="entry name" value="DIGUANYLATE CYCLASE DGCP"/>
    <property type="match status" value="1"/>
</dbReference>
<feature type="domain" description="PAC" evidence="4">
    <location>
        <begin position="576"/>
        <end position="628"/>
    </location>
</feature>
<keyword evidence="2" id="KW-0472">Membrane</keyword>
<feature type="domain" description="GGDEF" evidence="6">
    <location>
        <begin position="660"/>
        <end position="793"/>
    </location>
</feature>
<dbReference type="InterPro" id="IPR035965">
    <property type="entry name" value="PAS-like_dom_sf"/>
</dbReference>
<dbReference type="NCBIfam" id="TIGR00254">
    <property type="entry name" value="GGDEF"/>
    <property type="match status" value="1"/>
</dbReference>
<dbReference type="SMART" id="SM00091">
    <property type="entry name" value="PAS"/>
    <property type="match status" value="2"/>
</dbReference>
<evidence type="ECO:0000259" key="3">
    <source>
        <dbReference type="PROSITE" id="PS50112"/>
    </source>
</evidence>
<evidence type="ECO:0000259" key="5">
    <source>
        <dbReference type="PROSITE" id="PS50883"/>
    </source>
</evidence>
<dbReference type="InterPro" id="IPR052155">
    <property type="entry name" value="Biofilm_reg_signaling"/>
</dbReference>
<accession>A0A0S2K7H1</accession>
<dbReference type="PROSITE" id="PS50883">
    <property type="entry name" value="EAL"/>
    <property type="match status" value="1"/>
</dbReference>
<dbReference type="Pfam" id="PF00563">
    <property type="entry name" value="EAL"/>
    <property type="match status" value="1"/>
</dbReference>
<dbReference type="NCBIfam" id="TIGR00229">
    <property type="entry name" value="sensory_box"/>
    <property type="match status" value="2"/>
</dbReference>
<dbReference type="InterPro" id="IPR035919">
    <property type="entry name" value="EAL_sf"/>
</dbReference>
<dbReference type="PROSITE" id="PS50113">
    <property type="entry name" value="PAC"/>
    <property type="match status" value="2"/>
</dbReference>
<dbReference type="InterPro" id="IPR029787">
    <property type="entry name" value="Nucleotide_cyclase"/>
</dbReference>
<dbReference type="SMART" id="SM00267">
    <property type="entry name" value="GGDEF"/>
    <property type="match status" value="1"/>
</dbReference>
<evidence type="ECO:0000256" key="2">
    <source>
        <dbReference type="SAM" id="Phobius"/>
    </source>
</evidence>
<dbReference type="InterPro" id="IPR000700">
    <property type="entry name" value="PAS-assoc_C"/>
</dbReference>
<reference evidence="7 8" key="1">
    <citation type="submission" date="2015-11" db="EMBL/GenBank/DDBJ databases">
        <authorList>
            <person name="Zhang Y."/>
            <person name="Guo Z."/>
        </authorList>
    </citation>
    <scope>NUCLEOTIDE SEQUENCE [LARGE SCALE GENOMIC DNA]</scope>
    <source>
        <strain evidence="7 8">KCTC 12086</strain>
    </source>
</reference>
<dbReference type="InterPro" id="IPR043128">
    <property type="entry name" value="Rev_trsase/Diguanyl_cyclase"/>
</dbReference>
<feature type="transmembrane region" description="Helical" evidence="2">
    <location>
        <begin position="248"/>
        <end position="267"/>
    </location>
</feature>
<feature type="domain" description="PAS" evidence="3">
    <location>
        <begin position="503"/>
        <end position="548"/>
    </location>
</feature>
<dbReference type="Gene3D" id="3.30.70.270">
    <property type="match status" value="1"/>
</dbReference>
<feature type="transmembrane region" description="Helical" evidence="2">
    <location>
        <begin position="6"/>
        <end position="27"/>
    </location>
</feature>
<dbReference type="SUPFAM" id="SSF55785">
    <property type="entry name" value="PYP-like sensor domain (PAS domain)"/>
    <property type="match status" value="2"/>
</dbReference>
<protein>
    <submittedName>
        <fullName evidence="7">Response regulator receiver modulated diguanylate cyclase/phosphodiesterase with PAS/PAC sensor(S)</fullName>
    </submittedName>
</protein>
<evidence type="ECO:0000259" key="4">
    <source>
        <dbReference type="PROSITE" id="PS50113"/>
    </source>
</evidence>
<keyword evidence="8" id="KW-1185">Reference proteome</keyword>
<dbReference type="EMBL" id="CP013188">
    <property type="protein sequence ID" value="ALO43935.1"/>
    <property type="molecule type" value="Genomic_DNA"/>
</dbReference>
<organism evidence="7 8">
    <name type="scientific">Pseudoalteromonas phenolica</name>
    <dbReference type="NCBI Taxonomy" id="161398"/>
    <lineage>
        <taxon>Bacteria</taxon>
        <taxon>Pseudomonadati</taxon>
        <taxon>Pseudomonadota</taxon>
        <taxon>Gammaproteobacteria</taxon>
        <taxon>Alteromonadales</taxon>
        <taxon>Pseudoalteromonadaceae</taxon>
        <taxon>Pseudoalteromonas</taxon>
    </lineage>
</organism>
<dbReference type="InterPro" id="IPR045812">
    <property type="entry name" value="DAHL"/>
</dbReference>
<feature type="domain" description="PAC" evidence="4">
    <location>
        <begin position="454"/>
        <end position="506"/>
    </location>
</feature>
<dbReference type="OrthoDB" id="9799509at2"/>
<name>A0A0S2K7H1_9GAMM</name>
<evidence type="ECO:0000313" key="7">
    <source>
        <dbReference type="EMBL" id="ALO43935.1"/>
    </source>
</evidence>
<evidence type="ECO:0000259" key="6">
    <source>
        <dbReference type="PROSITE" id="PS50887"/>
    </source>
</evidence>
<dbReference type="Gene3D" id="3.20.20.450">
    <property type="entry name" value="EAL domain"/>
    <property type="match status" value="1"/>
</dbReference>
<dbReference type="Gene3D" id="3.30.450.20">
    <property type="entry name" value="PAS domain"/>
    <property type="match status" value="2"/>
</dbReference>